<proteinExistence type="predicted"/>
<dbReference type="InterPro" id="IPR025613">
    <property type="entry name" value="YlbE"/>
</dbReference>
<keyword evidence="2" id="KW-1185">Reference proteome</keyword>
<sequence>MRKDVYEYIISKPKLNDFIRQQPTWYRKLTRDPNELEKFELASLQYYKQTIPDRVEQFSNSIQMANMMLHMFQAMKNQ</sequence>
<protein>
    <recommendedName>
        <fullName evidence="3">YlbE-like protein</fullName>
    </recommendedName>
</protein>
<evidence type="ECO:0000313" key="2">
    <source>
        <dbReference type="Proteomes" id="UP000809829"/>
    </source>
</evidence>
<evidence type="ECO:0000313" key="1">
    <source>
        <dbReference type="EMBL" id="MBM7701744.1"/>
    </source>
</evidence>
<gene>
    <name evidence="1" type="ORF">JOC83_000570</name>
</gene>
<evidence type="ECO:0008006" key="3">
    <source>
        <dbReference type="Google" id="ProtNLM"/>
    </source>
</evidence>
<name>A0ABS2QQL4_9BACI</name>
<dbReference type="EMBL" id="JAFBFC010000001">
    <property type="protein sequence ID" value="MBM7701744.1"/>
    <property type="molecule type" value="Genomic_DNA"/>
</dbReference>
<organism evidence="1 2">
    <name type="scientific">Priestia iocasae</name>
    <dbReference type="NCBI Taxonomy" id="2291674"/>
    <lineage>
        <taxon>Bacteria</taxon>
        <taxon>Bacillati</taxon>
        <taxon>Bacillota</taxon>
        <taxon>Bacilli</taxon>
        <taxon>Bacillales</taxon>
        <taxon>Bacillaceae</taxon>
        <taxon>Priestia</taxon>
    </lineage>
</organism>
<accession>A0ABS2QQL4</accession>
<comment type="caution">
    <text evidence="1">The sequence shown here is derived from an EMBL/GenBank/DDBJ whole genome shotgun (WGS) entry which is preliminary data.</text>
</comment>
<dbReference type="Pfam" id="PF14003">
    <property type="entry name" value="YlbE"/>
    <property type="match status" value="1"/>
</dbReference>
<reference evidence="1 2" key="1">
    <citation type="submission" date="2021-01" db="EMBL/GenBank/DDBJ databases">
        <title>Genomic Encyclopedia of Type Strains, Phase IV (KMG-IV): sequencing the most valuable type-strain genomes for metagenomic binning, comparative biology and taxonomic classification.</title>
        <authorList>
            <person name="Goeker M."/>
        </authorList>
    </citation>
    <scope>NUCLEOTIDE SEQUENCE [LARGE SCALE GENOMIC DNA]</scope>
    <source>
        <strain evidence="1 2">DSM 104297</strain>
    </source>
</reference>
<dbReference type="RefSeq" id="WP_205183462.1">
    <property type="nucleotide sequence ID" value="NZ_JAFBFC010000001.1"/>
</dbReference>
<dbReference type="Proteomes" id="UP000809829">
    <property type="component" value="Unassembled WGS sequence"/>
</dbReference>